<evidence type="ECO:0000313" key="5">
    <source>
        <dbReference type="Proteomes" id="UP000228380"/>
    </source>
</evidence>
<protein>
    <submittedName>
        <fullName evidence="6">Pentatricopeptide repeat-containing protein At3g62890-like</fullName>
    </submittedName>
</protein>
<dbReference type="Pfam" id="PF12854">
    <property type="entry name" value="PPR_1"/>
    <property type="match status" value="1"/>
</dbReference>
<dbReference type="InterPro" id="IPR032867">
    <property type="entry name" value="DYW_dom"/>
</dbReference>
<dbReference type="PROSITE" id="PS51375">
    <property type="entry name" value="PPR"/>
    <property type="match status" value="7"/>
</dbReference>
<name>A0A8B7CRR5_PHODC</name>
<dbReference type="GeneID" id="103718028"/>
<dbReference type="InterPro" id="IPR002885">
    <property type="entry name" value="PPR_rpt"/>
</dbReference>
<dbReference type="Pfam" id="PF20431">
    <property type="entry name" value="E_motif"/>
    <property type="match status" value="1"/>
</dbReference>
<dbReference type="PANTHER" id="PTHR47926:SF358">
    <property type="entry name" value="PENTATRICOPEPTIDE REPEAT-CONTAINING PROTEIN-RELATED"/>
    <property type="match status" value="1"/>
</dbReference>
<keyword evidence="5" id="KW-1185">Reference proteome</keyword>
<dbReference type="FunFam" id="1.25.40.10:FF:000393">
    <property type="entry name" value="Pentatricopeptide repeat-containing protein At1g20230"/>
    <property type="match status" value="1"/>
</dbReference>
<dbReference type="GO" id="GO:0009451">
    <property type="term" value="P:RNA modification"/>
    <property type="evidence" value="ECO:0007669"/>
    <property type="project" value="InterPro"/>
</dbReference>
<dbReference type="Gene3D" id="1.25.40.10">
    <property type="entry name" value="Tetratricopeptide repeat domain"/>
    <property type="match status" value="4"/>
</dbReference>
<accession>A0A8B7CRR5</accession>
<dbReference type="GO" id="GO:0003723">
    <property type="term" value="F:RNA binding"/>
    <property type="evidence" value="ECO:0007669"/>
    <property type="project" value="InterPro"/>
</dbReference>
<dbReference type="FunFam" id="1.25.40.10:FF:000031">
    <property type="entry name" value="Pentatricopeptide repeat-containing protein mitochondrial"/>
    <property type="match status" value="1"/>
</dbReference>
<evidence type="ECO:0000256" key="1">
    <source>
        <dbReference type="ARBA" id="ARBA00022737"/>
    </source>
</evidence>
<feature type="repeat" description="PPR" evidence="3">
    <location>
        <begin position="437"/>
        <end position="471"/>
    </location>
</feature>
<dbReference type="OrthoDB" id="185373at2759"/>
<dbReference type="RefSeq" id="XP_008804883.2">
    <property type="nucleotide sequence ID" value="XM_008806661.4"/>
</dbReference>
<organism evidence="5 6">
    <name type="scientific">Phoenix dactylifera</name>
    <name type="common">Date palm</name>
    <dbReference type="NCBI Taxonomy" id="42345"/>
    <lineage>
        <taxon>Eukaryota</taxon>
        <taxon>Viridiplantae</taxon>
        <taxon>Streptophyta</taxon>
        <taxon>Embryophyta</taxon>
        <taxon>Tracheophyta</taxon>
        <taxon>Spermatophyta</taxon>
        <taxon>Magnoliopsida</taxon>
        <taxon>Liliopsida</taxon>
        <taxon>Arecaceae</taxon>
        <taxon>Coryphoideae</taxon>
        <taxon>Phoeniceae</taxon>
        <taxon>Phoenix</taxon>
    </lineage>
</organism>
<evidence type="ECO:0000259" key="4">
    <source>
        <dbReference type="Pfam" id="PF14432"/>
    </source>
</evidence>
<reference evidence="6" key="2">
    <citation type="submission" date="2025-08" db="UniProtKB">
        <authorList>
            <consortium name="RefSeq"/>
        </authorList>
    </citation>
    <scope>IDENTIFICATION</scope>
    <source>
        <tissue evidence="6">Young leaves</tissue>
    </source>
</reference>
<gene>
    <name evidence="6" type="primary">LOC103718028</name>
</gene>
<evidence type="ECO:0000256" key="2">
    <source>
        <dbReference type="ARBA" id="ARBA00061659"/>
    </source>
</evidence>
<feature type="repeat" description="PPR" evidence="3">
    <location>
        <begin position="173"/>
        <end position="203"/>
    </location>
</feature>
<dbReference type="InterPro" id="IPR011990">
    <property type="entry name" value="TPR-like_helical_dom_sf"/>
</dbReference>
<feature type="repeat" description="PPR" evidence="3">
    <location>
        <begin position="305"/>
        <end position="335"/>
    </location>
</feature>
<feature type="repeat" description="PPR" evidence="3">
    <location>
        <begin position="336"/>
        <end position="370"/>
    </location>
</feature>
<comment type="similarity">
    <text evidence="2">Belongs to the PPR family. PCMP-E subfamily.</text>
</comment>
<feature type="repeat" description="PPR" evidence="3">
    <location>
        <begin position="72"/>
        <end position="106"/>
    </location>
</feature>
<feature type="repeat" description="PPR" evidence="3">
    <location>
        <begin position="406"/>
        <end position="436"/>
    </location>
</feature>
<dbReference type="InterPro" id="IPR046960">
    <property type="entry name" value="PPR_At4g14850-like_plant"/>
</dbReference>
<sequence length="744" mass="83438">MLLTQSLPKLLLQWPTPSSLKQSTQLHAQMVVSGAIYNPLSLSHLLKSITNCSEAGCLSYALNLFARIPSPSTFMWNTIIRACSRNHFPRESIHFFRRMRHQGVPPDSYTFQFFFKSCGLSSSFLEGRMAHGVFIRLFPESDSLVANSLIHMYLEFGWVDDAGRAFGGIDRKDVVSWTTFIGGLVKSRSLDEARRLFDQMPERNVVSWTSMIAGHSQAGRAEEAVQFFKRMVSDSIVPDAVAMISVLSACAQLRDLELGRWVHQFVEKESIAFNSNLIVALIDMYSKCGDICSACQVFNSIGRKVLQAWNAIIDGYCKMGEVDIARSLFDQMDACDIISLNSMITGYIQNSRLKDALLLFGKLRTSGLRPDKYTVVGLLTACASLGALGQGKLLHAYIEVGSVEWDVYLGTALLDMYAKCGKLEQAMLVFQRMDERDLQTWTAIISGLAMNGMGELALEHFSLMKKEGIRPNAVAYVGVLTACSHSGLMAEGRKYFEEMKALYNIEPEIEHYGCMVDLLGRADHLKEAVELIQSMPVEPNAVIWGSILSACRVYKDLDLAEKAAKHLLELEPHEDAVYVQLYNIYVDSKRWADASKIRSLMETKGVRKTAGYSSITVGGQVHRFIAGDQSHPEIMEILVMMSEMAKKLKLAGYMPITSQIAVDVDEEEKELALFAHSEKMAIAFGLLRLGVNMPIHVIKNLRICEDCHLAIKLISKIWSRDIVVRDRSRFHHFRDGQCSCSDFW</sequence>
<feature type="domain" description="DYW" evidence="4">
    <location>
        <begin position="652"/>
        <end position="744"/>
    </location>
</feature>
<dbReference type="PANTHER" id="PTHR47926">
    <property type="entry name" value="PENTATRICOPEPTIDE REPEAT-CONTAINING PROTEIN"/>
    <property type="match status" value="1"/>
</dbReference>
<dbReference type="FunFam" id="1.25.40.10:FF:000280">
    <property type="entry name" value="Pentatricopeptide repeat-containing protein"/>
    <property type="match status" value="1"/>
</dbReference>
<dbReference type="GO" id="GO:0008270">
    <property type="term" value="F:zinc ion binding"/>
    <property type="evidence" value="ECO:0007669"/>
    <property type="project" value="InterPro"/>
</dbReference>
<dbReference type="Pfam" id="PF13041">
    <property type="entry name" value="PPR_2"/>
    <property type="match status" value="4"/>
</dbReference>
<evidence type="ECO:0000313" key="6">
    <source>
        <dbReference type="RefSeq" id="XP_008804883.2"/>
    </source>
</evidence>
<dbReference type="NCBIfam" id="TIGR00756">
    <property type="entry name" value="PPR"/>
    <property type="match status" value="7"/>
</dbReference>
<keyword evidence="1" id="KW-0677">Repeat</keyword>
<dbReference type="InterPro" id="IPR046848">
    <property type="entry name" value="E_motif"/>
</dbReference>
<proteinExistence type="inferred from homology"/>
<dbReference type="FunFam" id="1.25.40.10:FF:000441">
    <property type="entry name" value="Pentatricopeptide repeat-containing protein mitochondrial"/>
    <property type="match status" value="1"/>
</dbReference>
<feature type="repeat" description="PPR" evidence="3">
    <location>
        <begin position="204"/>
        <end position="238"/>
    </location>
</feature>
<dbReference type="Pfam" id="PF14432">
    <property type="entry name" value="DYW_deaminase"/>
    <property type="match status" value="1"/>
</dbReference>
<reference evidence="5" key="1">
    <citation type="journal article" date="2019" name="Nat. Commun.">
        <title>Genome-wide association mapping of date palm fruit traits.</title>
        <authorList>
            <person name="Hazzouri K.M."/>
            <person name="Gros-Balthazard M."/>
            <person name="Flowers J.M."/>
            <person name="Copetti D."/>
            <person name="Lemansour A."/>
            <person name="Lebrun M."/>
            <person name="Masmoudi K."/>
            <person name="Ferrand S."/>
            <person name="Dhar M.I."/>
            <person name="Fresquez Z.A."/>
            <person name="Rosas U."/>
            <person name="Zhang J."/>
            <person name="Talag J."/>
            <person name="Lee S."/>
            <person name="Kudrna D."/>
            <person name="Powell R.F."/>
            <person name="Leitch I.J."/>
            <person name="Krueger R.R."/>
            <person name="Wing R.A."/>
            <person name="Amiri K.M.A."/>
            <person name="Purugganan M.D."/>
        </authorList>
    </citation>
    <scope>NUCLEOTIDE SEQUENCE [LARGE SCALE GENOMIC DNA]</scope>
    <source>
        <strain evidence="5">cv. Khalas</strain>
    </source>
</reference>
<dbReference type="Proteomes" id="UP000228380">
    <property type="component" value="Chromosome 8"/>
</dbReference>
<dbReference type="KEGG" id="pda:103718028"/>
<evidence type="ECO:0000256" key="3">
    <source>
        <dbReference type="PROSITE-ProRule" id="PRU00708"/>
    </source>
</evidence>
<dbReference type="Pfam" id="PF01535">
    <property type="entry name" value="PPR"/>
    <property type="match status" value="1"/>
</dbReference>
<dbReference type="AlphaFoldDB" id="A0A8B7CRR5"/>